<dbReference type="InterPro" id="IPR024403">
    <property type="entry name" value="DHOase_cat"/>
</dbReference>
<dbReference type="EMBL" id="JAUSQW010000001">
    <property type="protein sequence ID" value="MDP9800720.1"/>
    <property type="molecule type" value="Genomic_DNA"/>
</dbReference>
<evidence type="ECO:0000313" key="10">
    <source>
        <dbReference type="Proteomes" id="UP001235966"/>
    </source>
</evidence>
<evidence type="ECO:0000256" key="4">
    <source>
        <dbReference type="ARBA" id="ARBA00022723"/>
    </source>
</evidence>
<feature type="domain" description="Dihydroorotase catalytic" evidence="8">
    <location>
        <begin position="106"/>
        <end position="297"/>
    </location>
</feature>
<dbReference type="InterPro" id="IPR011059">
    <property type="entry name" value="Metal-dep_hydrolase_composite"/>
</dbReference>
<reference evidence="9 10" key="1">
    <citation type="submission" date="2023-07" db="EMBL/GenBank/DDBJ databases">
        <title>Sequencing the genomes of 1000 actinobacteria strains.</title>
        <authorList>
            <person name="Klenk H.-P."/>
        </authorList>
    </citation>
    <scope>NUCLEOTIDE SEQUENCE [LARGE SCALE GENOMIC DNA]</scope>
    <source>
        <strain evidence="9 10">DSM 102162</strain>
    </source>
</reference>
<dbReference type="SUPFAM" id="SSF51338">
    <property type="entry name" value="Composite domain of metallo-dependent hydrolases"/>
    <property type="match status" value="1"/>
</dbReference>
<dbReference type="EC" id="3.5.2.3" evidence="9"/>
<protein>
    <submittedName>
        <fullName evidence="9">Dihydroorotase</fullName>
        <ecNumber evidence="9">3.5.2.3</ecNumber>
    </submittedName>
</protein>
<dbReference type="InterPro" id="IPR050138">
    <property type="entry name" value="DHOase/Allantoinase_Hydrolase"/>
</dbReference>
<dbReference type="Gene3D" id="2.30.40.10">
    <property type="entry name" value="Urease, subunit C, domain 1"/>
    <property type="match status" value="1"/>
</dbReference>
<dbReference type="InterPro" id="IPR004722">
    <property type="entry name" value="DHOase"/>
</dbReference>
<dbReference type="PANTHER" id="PTHR43668:SF2">
    <property type="entry name" value="ALLANTOINASE"/>
    <property type="match status" value="1"/>
</dbReference>
<evidence type="ECO:0000313" key="9">
    <source>
        <dbReference type="EMBL" id="MDP9800720.1"/>
    </source>
</evidence>
<dbReference type="Pfam" id="PF12890">
    <property type="entry name" value="DHOase"/>
    <property type="match status" value="1"/>
</dbReference>
<feature type="region of interest" description="Disordered" evidence="7">
    <location>
        <begin position="1"/>
        <end position="56"/>
    </location>
</feature>
<proteinExistence type="inferred from homology"/>
<comment type="similarity">
    <text evidence="3">Belongs to the metallo-dependent hydrolases superfamily. DHOase family. Class I DHOase subfamily.</text>
</comment>
<dbReference type="PANTHER" id="PTHR43668">
    <property type="entry name" value="ALLANTOINASE"/>
    <property type="match status" value="1"/>
</dbReference>
<dbReference type="GO" id="GO:0004151">
    <property type="term" value="F:dihydroorotase activity"/>
    <property type="evidence" value="ECO:0007669"/>
    <property type="project" value="UniProtKB-EC"/>
</dbReference>
<evidence type="ECO:0000256" key="7">
    <source>
        <dbReference type="SAM" id="MobiDB-lite"/>
    </source>
</evidence>
<dbReference type="InterPro" id="IPR002195">
    <property type="entry name" value="Dihydroorotase_CS"/>
</dbReference>
<keyword evidence="4" id="KW-0479">Metal-binding</keyword>
<evidence type="ECO:0000256" key="1">
    <source>
        <dbReference type="ARBA" id="ARBA00001947"/>
    </source>
</evidence>
<evidence type="ECO:0000256" key="3">
    <source>
        <dbReference type="ARBA" id="ARBA00010286"/>
    </source>
</evidence>
<dbReference type="CDD" id="cd01317">
    <property type="entry name" value="DHOase_IIa"/>
    <property type="match status" value="1"/>
</dbReference>
<comment type="function">
    <text evidence="2">Catalyzes the reversible cyclization of carbamoyl aspartate to dihydroorotate.</text>
</comment>
<keyword evidence="10" id="KW-1185">Reference proteome</keyword>
<dbReference type="InterPro" id="IPR032466">
    <property type="entry name" value="Metal_Hydrolase"/>
</dbReference>
<keyword evidence="6" id="KW-0665">Pyrimidine biosynthesis</keyword>
<evidence type="ECO:0000256" key="2">
    <source>
        <dbReference type="ARBA" id="ARBA00002368"/>
    </source>
</evidence>
<accession>A0ABT9NAH0</accession>
<dbReference type="RefSeq" id="WP_278058147.1">
    <property type="nucleotide sequence ID" value="NZ_CP121247.1"/>
</dbReference>
<organism evidence="9 10">
    <name type="scientific">Arcanobacterium wilhelmae</name>
    <dbReference type="NCBI Taxonomy" id="1803177"/>
    <lineage>
        <taxon>Bacteria</taxon>
        <taxon>Bacillati</taxon>
        <taxon>Actinomycetota</taxon>
        <taxon>Actinomycetes</taxon>
        <taxon>Actinomycetales</taxon>
        <taxon>Actinomycetaceae</taxon>
        <taxon>Arcanobacterium</taxon>
    </lineage>
</organism>
<evidence type="ECO:0000256" key="5">
    <source>
        <dbReference type="ARBA" id="ARBA00022801"/>
    </source>
</evidence>
<dbReference type="PROSITE" id="PS00482">
    <property type="entry name" value="DIHYDROOROTASE_1"/>
    <property type="match status" value="1"/>
</dbReference>
<dbReference type="SUPFAM" id="SSF51556">
    <property type="entry name" value="Metallo-dependent hydrolases"/>
    <property type="match status" value="1"/>
</dbReference>
<sequence>MTEIFVGSGDADRSSSTAGASRDAHQARRVIDTAGDAGRASGATGMARDAGRASEAARAATPRDAIFANSLVVTLDQAAELPFAAQAVARIREAQARGSVSENVAVFPGFCDVHVHLREPGQSAKETIATGTRAAARGGFTTVCAMPNLDPVPDTLENLALEEALIARDAVIETLPYASATTTQAGAAITPIGELAQRAIGFSDDGHGLDDPDLMEAALREIAKAGSIIAIHAEDGALRPAGSSINAGPLAEKLGLIGIPKEAEYAQIARDLEILRRLAAENIFPAYHVCHVSCPESVELLTAAKAEGLNVSCETAPHYLLLDESQIPGDNGHFKMNPPLRKPSDREAIANALAAGTIDFIATDHAPHTAEEKARGLAGSAFGIVGIETSFALIDTHFVETGGITLERAVELFTTAPRARFNIPARAGDLTIWDLGADATIDPADFASKGRATPFAGWKVRARCLATFAAGREVYTGVGSPAEPGRK</sequence>
<gene>
    <name evidence="9" type="ORF">J2S49_000796</name>
</gene>
<comment type="caution">
    <text evidence="9">The sequence shown here is derived from an EMBL/GenBank/DDBJ whole genome shotgun (WGS) entry which is preliminary data.</text>
</comment>
<keyword evidence="5 9" id="KW-0378">Hydrolase</keyword>
<evidence type="ECO:0000256" key="6">
    <source>
        <dbReference type="ARBA" id="ARBA00022975"/>
    </source>
</evidence>
<dbReference type="NCBIfam" id="TIGR00857">
    <property type="entry name" value="pyrC_multi"/>
    <property type="match status" value="1"/>
</dbReference>
<dbReference type="PROSITE" id="PS00483">
    <property type="entry name" value="DIHYDROOROTASE_2"/>
    <property type="match status" value="1"/>
</dbReference>
<dbReference type="Proteomes" id="UP001235966">
    <property type="component" value="Unassembled WGS sequence"/>
</dbReference>
<name>A0ABT9NAH0_9ACTO</name>
<dbReference type="Gene3D" id="3.20.20.140">
    <property type="entry name" value="Metal-dependent hydrolases"/>
    <property type="match status" value="1"/>
</dbReference>
<feature type="compositionally biased region" description="Basic and acidic residues" evidence="7">
    <location>
        <begin position="22"/>
        <end position="31"/>
    </location>
</feature>
<evidence type="ECO:0000259" key="8">
    <source>
        <dbReference type="Pfam" id="PF12890"/>
    </source>
</evidence>
<comment type="cofactor">
    <cofactor evidence="1">
        <name>Zn(2+)</name>
        <dbReference type="ChEBI" id="CHEBI:29105"/>
    </cofactor>
</comment>